<dbReference type="STRING" id="1335616.WDC_1746"/>
<comment type="caution">
    <text evidence="1">The sequence shown here is derived from an EMBL/GenBank/DDBJ whole genome shotgun (WGS) entry which is preliminary data.</text>
</comment>
<organism evidence="1 2">
    <name type="scientific">Paucilactobacillus wasatchensis</name>
    <dbReference type="NCBI Taxonomy" id="1335616"/>
    <lineage>
        <taxon>Bacteria</taxon>
        <taxon>Bacillati</taxon>
        <taxon>Bacillota</taxon>
        <taxon>Bacilli</taxon>
        <taxon>Lactobacillales</taxon>
        <taxon>Lactobacillaceae</taxon>
        <taxon>Paucilactobacillus</taxon>
    </lineage>
</organism>
<dbReference type="OrthoDB" id="570545at2"/>
<evidence type="ECO:0000313" key="1">
    <source>
        <dbReference type="EMBL" id="KIS02673.1"/>
    </source>
</evidence>
<dbReference type="EC" id="2.4.1.52" evidence="1"/>
<dbReference type="EMBL" id="AWTT01000058">
    <property type="protein sequence ID" value="KIS02673.1"/>
    <property type="molecule type" value="Genomic_DNA"/>
</dbReference>
<keyword evidence="1" id="KW-0808">Transferase</keyword>
<gene>
    <name evidence="1" type="ORF">WDC_1746</name>
</gene>
<evidence type="ECO:0000313" key="2">
    <source>
        <dbReference type="Proteomes" id="UP000032279"/>
    </source>
</evidence>
<dbReference type="RefSeq" id="WP_044011436.1">
    <property type="nucleotide sequence ID" value="NZ_AWTT01000058.1"/>
</dbReference>
<reference evidence="1 2" key="1">
    <citation type="submission" date="2013-08" db="EMBL/GenBank/DDBJ databases">
        <title>Lactobacillus wasatchii sp. WDC04, a late gas producing bacteria isolated from aged chedder cheese.</title>
        <authorList>
            <person name="Oberg C.J."/>
            <person name="Culumber M."/>
            <person name="McMahon D.J."/>
            <person name="Broadbent J.R."/>
            <person name="Oberg T.S."/>
            <person name="Ortaki F."/>
        </authorList>
    </citation>
    <scope>NUCLEOTIDE SEQUENCE [LARGE SCALE GENOMIC DNA]</scope>
    <source>
        <strain evidence="1 2">WDC04</strain>
    </source>
</reference>
<dbReference type="PATRIC" id="fig|1335616.4.peg.1755"/>
<keyword evidence="1" id="KW-0328">Glycosyltransferase</keyword>
<dbReference type="AlphaFoldDB" id="A0A0D0Y338"/>
<protein>
    <submittedName>
        <fullName evidence="1">Poly(Glycerol-phosphate) alpha-glucosyltransferase</fullName>
        <ecNumber evidence="1">2.4.1.52</ecNumber>
    </submittedName>
</protein>
<dbReference type="Proteomes" id="UP000032279">
    <property type="component" value="Unassembled WGS sequence"/>
</dbReference>
<proteinExistence type="predicted"/>
<keyword evidence="2" id="KW-1185">Reference proteome</keyword>
<accession>A0A0D0Y338</accession>
<dbReference type="GO" id="GO:0047265">
    <property type="term" value="F:poly(glycerol-phosphate) alpha-glucosyltransferase activity"/>
    <property type="evidence" value="ECO:0007669"/>
    <property type="project" value="UniProtKB-EC"/>
</dbReference>
<sequence length="217" mass="24962">MTKYIYETTLANLTESAQKKSFAKIKAKLNQPEYILATKSFEPDSYIYQTELDIVSRVINMYDYFQGIVATPIKKLHVHSPELFDHRVLKIVSISPQQSDIYQNGQKIAEVNVASKTTQLVNTITWLNAMGEPASRDFYDSRGFKSSTQYFHLNGNLGHQVMFNLTGQPKMEIITMAIEEQEQVTGYKLLDYQGDDYLFANEAELWQFFQAELANNE</sequence>
<name>A0A0D0Y338_9LACO</name>